<dbReference type="AlphaFoldDB" id="A0A150MD71"/>
<dbReference type="Proteomes" id="UP000075683">
    <property type="component" value="Unassembled WGS sequence"/>
</dbReference>
<reference evidence="1 2" key="1">
    <citation type="submission" date="2016-01" db="EMBL/GenBank/DDBJ databases">
        <title>Draft Genome Sequences of Seven Thermophilic Sporeformers Isolated from Foods.</title>
        <authorList>
            <person name="Berendsen E.M."/>
            <person name="Wells-Bennik M.H."/>
            <person name="Krawcyk A.O."/>
            <person name="De Jong A."/>
            <person name="Holsappel S."/>
            <person name="Eijlander R.T."/>
            <person name="Kuipers O.P."/>
        </authorList>
    </citation>
    <scope>NUCLEOTIDE SEQUENCE [LARGE SCALE GENOMIC DNA]</scope>
    <source>
        <strain evidence="1 2">B4135</strain>
    </source>
</reference>
<dbReference type="EMBL" id="LQYT01000010">
    <property type="protein sequence ID" value="KYD22490.1"/>
    <property type="molecule type" value="Genomic_DNA"/>
</dbReference>
<name>A0A150MD71_9BACI</name>
<comment type="caution">
    <text evidence="1">The sequence shown here is derived from an EMBL/GenBank/DDBJ whole genome shotgun (WGS) entry which is preliminary data.</text>
</comment>
<organism evidence="1 2">
    <name type="scientific">Caldibacillus debilis</name>
    <dbReference type="NCBI Taxonomy" id="301148"/>
    <lineage>
        <taxon>Bacteria</taxon>
        <taxon>Bacillati</taxon>
        <taxon>Bacillota</taxon>
        <taxon>Bacilli</taxon>
        <taxon>Bacillales</taxon>
        <taxon>Bacillaceae</taxon>
        <taxon>Caldibacillus</taxon>
    </lineage>
</organism>
<accession>A0A150MD71</accession>
<gene>
    <name evidence="1" type="ORF">B4135_1280</name>
</gene>
<evidence type="ECO:0000313" key="1">
    <source>
        <dbReference type="EMBL" id="KYD22490.1"/>
    </source>
</evidence>
<protein>
    <submittedName>
        <fullName evidence="1">Uncharacterized protein</fullName>
    </submittedName>
</protein>
<sequence>MFDSLPFPRFSGGFTAGRFFLAAPILPTWRETDKKRQIVYIVGIFL</sequence>
<dbReference type="STRING" id="301148.B4135_1280"/>
<evidence type="ECO:0000313" key="2">
    <source>
        <dbReference type="Proteomes" id="UP000075683"/>
    </source>
</evidence>
<proteinExistence type="predicted"/>